<proteinExistence type="predicted"/>
<dbReference type="AlphaFoldDB" id="A0A0J7K0W0"/>
<sequence>MFNKKISTPPSDPLESNPFAKNARILRSPLLKSNQQQHQLEGALSQSESFLPQANIKVANEAAILEKLNQFEKLCETLQKEVNDLKVENQRLKDSLLLSEKSNDVSMKGTEIVNEFHTDEEELALETDWILKKNRKKNAKKRKAESSPEMDNTVITSKPSKSGKETVKVIKTKDKEIAKIIKPPPVILSNITDFNKVQDVMSSQKIKYEIKLLNNKQLSIKVNSADDYRLLTKLINEAKFEWHSYENKATRPCKVIARGLHPNCNVERIQHDLNEQGFNILSVVNIIKKKKENDKVVIDQLPIYMLNFDHSEDIDKIFSITHILNTKVKIEALKKQGEFVPQCKRCQRFEHTQAFCNREPRCVKCAGSHLTTECKLDRKAPPKCSNCHEAQLPRMCSGNRAKK</sequence>
<dbReference type="OrthoDB" id="7555118at2759"/>
<reference evidence="4 5" key="1">
    <citation type="submission" date="2015-04" db="EMBL/GenBank/DDBJ databases">
        <title>Lasius niger genome sequencing.</title>
        <authorList>
            <person name="Konorov E.A."/>
            <person name="Nikitin M.A."/>
            <person name="Kirill M.V."/>
            <person name="Chang P."/>
        </authorList>
    </citation>
    <scope>NUCLEOTIDE SEQUENCE [LARGE SCALE GENOMIC DNA]</scope>
    <source>
        <tissue evidence="4">Whole</tissue>
    </source>
</reference>
<evidence type="ECO:0000256" key="1">
    <source>
        <dbReference type="SAM" id="Coils"/>
    </source>
</evidence>
<evidence type="ECO:0000256" key="2">
    <source>
        <dbReference type="SAM" id="MobiDB-lite"/>
    </source>
</evidence>
<dbReference type="Proteomes" id="UP000036403">
    <property type="component" value="Unassembled WGS sequence"/>
</dbReference>
<feature type="domain" description="Pre-C2HC" evidence="3">
    <location>
        <begin position="267"/>
        <end position="338"/>
    </location>
</feature>
<dbReference type="EMBL" id="LBMM01017888">
    <property type="protein sequence ID" value="KMQ83939.1"/>
    <property type="molecule type" value="Genomic_DNA"/>
</dbReference>
<dbReference type="PANTHER" id="PTHR33273:SF2">
    <property type="entry name" value="ENDONUCLEASE_EXONUCLEASE_PHOSPHATASE DOMAIN-CONTAINING PROTEIN"/>
    <property type="match status" value="1"/>
</dbReference>
<comment type="caution">
    <text evidence="4">The sequence shown here is derived from an EMBL/GenBank/DDBJ whole genome shotgun (WGS) entry which is preliminary data.</text>
</comment>
<name>A0A0J7K0W0_LASNI</name>
<feature type="compositionally biased region" description="Polar residues" evidence="2">
    <location>
        <begin position="149"/>
        <end position="160"/>
    </location>
</feature>
<gene>
    <name evidence="4" type="ORF">RF55_18754</name>
</gene>
<evidence type="ECO:0000259" key="3">
    <source>
        <dbReference type="Pfam" id="PF07530"/>
    </source>
</evidence>
<keyword evidence="1" id="KW-0175">Coiled coil</keyword>
<dbReference type="PaxDb" id="67767-A0A0J7K0W0"/>
<dbReference type="Pfam" id="PF07530">
    <property type="entry name" value="PRE_C2HC"/>
    <property type="match status" value="1"/>
</dbReference>
<feature type="coiled-coil region" evidence="1">
    <location>
        <begin position="61"/>
        <end position="95"/>
    </location>
</feature>
<evidence type="ECO:0000313" key="5">
    <source>
        <dbReference type="Proteomes" id="UP000036403"/>
    </source>
</evidence>
<organism evidence="4 5">
    <name type="scientific">Lasius niger</name>
    <name type="common">Black garden ant</name>
    <dbReference type="NCBI Taxonomy" id="67767"/>
    <lineage>
        <taxon>Eukaryota</taxon>
        <taxon>Metazoa</taxon>
        <taxon>Ecdysozoa</taxon>
        <taxon>Arthropoda</taxon>
        <taxon>Hexapoda</taxon>
        <taxon>Insecta</taxon>
        <taxon>Pterygota</taxon>
        <taxon>Neoptera</taxon>
        <taxon>Endopterygota</taxon>
        <taxon>Hymenoptera</taxon>
        <taxon>Apocrita</taxon>
        <taxon>Aculeata</taxon>
        <taxon>Formicoidea</taxon>
        <taxon>Formicidae</taxon>
        <taxon>Formicinae</taxon>
        <taxon>Lasius</taxon>
        <taxon>Lasius</taxon>
    </lineage>
</organism>
<evidence type="ECO:0000313" key="4">
    <source>
        <dbReference type="EMBL" id="KMQ83939.1"/>
    </source>
</evidence>
<accession>A0A0J7K0W0</accession>
<dbReference type="PANTHER" id="PTHR33273">
    <property type="entry name" value="DOMAIN-CONTAINING PROTEIN, PUTATIVE-RELATED"/>
    <property type="match status" value="1"/>
</dbReference>
<dbReference type="InterPro" id="IPR006579">
    <property type="entry name" value="Pre_C2HC_dom"/>
</dbReference>
<feature type="non-terminal residue" evidence="4">
    <location>
        <position position="403"/>
    </location>
</feature>
<keyword evidence="5" id="KW-1185">Reference proteome</keyword>
<feature type="region of interest" description="Disordered" evidence="2">
    <location>
        <begin position="136"/>
        <end position="162"/>
    </location>
</feature>
<protein>
    <submittedName>
        <fullName evidence="4">Nucleic-acid-binding protein from transposon x-element</fullName>
    </submittedName>
</protein>